<evidence type="ECO:0000256" key="2">
    <source>
        <dbReference type="ARBA" id="ARBA00022723"/>
    </source>
</evidence>
<keyword evidence="6" id="KW-1185">Reference proteome</keyword>
<dbReference type="EMBL" id="CP096983">
    <property type="protein sequence ID" value="URZ13364.1"/>
    <property type="molecule type" value="Genomic_DNA"/>
</dbReference>
<dbReference type="Pfam" id="PF04055">
    <property type="entry name" value="Radical_SAM"/>
    <property type="match status" value="1"/>
</dbReference>
<dbReference type="SFLD" id="SFLDG01067">
    <property type="entry name" value="SPASM/twitch_domain_containing"/>
    <property type="match status" value="1"/>
</dbReference>
<keyword evidence="3" id="KW-0408">Iron</keyword>
<accession>A0A1S8KZG4</accession>
<dbReference type="InterPro" id="IPR058240">
    <property type="entry name" value="rSAM_sf"/>
</dbReference>
<gene>
    <name evidence="5" type="ORF">CROST_041300</name>
</gene>
<evidence type="ECO:0000313" key="5">
    <source>
        <dbReference type="EMBL" id="URZ13364.1"/>
    </source>
</evidence>
<keyword evidence="1" id="KW-0949">S-adenosyl-L-methionine</keyword>
<dbReference type="GO" id="GO:0016491">
    <property type="term" value="F:oxidoreductase activity"/>
    <property type="evidence" value="ECO:0007669"/>
    <property type="project" value="InterPro"/>
</dbReference>
<evidence type="ECO:0000256" key="1">
    <source>
        <dbReference type="ARBA" id="ARBA00022691"/>
    </source>
</evidence>
<evidence type="ECO:0000256" key="3">
    <source>
        <dbReference type="ARBA" id="ARBA00023004"/>
    </source>
</evidence>
<dbReference type="PANTHER" id="PTHR43273:SF8">
    <property type="entry name" value="RADICAL SAM DOMAIN PROTEIN"/>
    <property type="match status" value="1"/>
</dbReference>
<dbReference type="SFLD" id="SFLDS00029">
    <property type="entry name" value="Radical_SAM"/>
    <property type="match status" value="1"/>
</dbReference>
<dbReference type="PANTHER" id="PTHR43273">
    <property type="entry name" value="ANAEROBIC SULFATASE-MATURATING ENZYME HOMOLOG ASLB-RELATED"/>
    <property type="match status" value="1"/>
</dbReference>
<dbReference type="InterPro" id="IPR023867">
    <property type="entry name" value="Sulphatase_maturase_rSAM"/>
</dbReference>
<proteinExistence type="predicted"/>
<protein>
    <submittedName>
        <fullName evidence="5">Uncharacterized protein</fullName>
    </submittedName>
</protein>
<dbReference type="InterPro" id="IPR007197">
    <property type="entry name" value="rSAM"/>
</dbReference>
<dbReference type="Gene3D" id="3.20.20.70">
    <property type="entry name" value="Aldolase class I"/>
    <property type="match status" value="1"/>
</dbReference>
<dbReference type="KEGG" id="crw:CROST_041300"/>
<name>A0A1S8KZG4_9CLOT</name>
<keyword evidence="4" id="KW-0411">Iron-sulfur</keyword>
<organism evidence="5 6">
    <name type="scientific">Clostridium felsineum</name>
    <dbReference type="NCBI Taxonomy" id="36839"/>
    <lineage>
        <taxon>Bacteria</taxon>
        <taxon>Bacillati</taxon>
        <taxon>Bacillota</taxon>
        <taxon>Clostridia</taxon>
        <taxon>Eubacteriales</taxon>
        <taxon>Clostridiaceae</taxon>
        <taxon>Clostridium</taxon>
    </lineage>
</organism>
<dbReference type="PROSITE" id="PS51918">
    <property type="entry name" value="RADICAL_SAM"/>
    <property type="match status" value="1"/>
</dbReference>
<dbReference type="STRING" id="84029.CROST_37950"/>
<reference evidence="5 6" key="1">
    <citation type="submission" date="2022-04" db="EMBL/GenBank/DDBJ databases">
        <title>Genome sequence of C. roseum typestrain.</title>
        <authorList>
            <person name="Poehlein A."/>
            <person name="Schoch T."/>
            <person name="Duerre P."/>
            <person name="Daniel R."/>
        </authorList>
    </citation>
    <scope>NUCLEOTIDE SEQUENCE [LARGE SCALE GENOMIC DNA]</scope>
    <source>
        <strain evidence="5 6">DSM 7320</strain>
    </source>
</reference>
<dbReference type="InterPro" id="IPR013785">
    <property type="entry name" value="Aldolase_TIM"/>
</dbReference>
<dbReference type="RefSeq" id="WP_077834886.1">
    <property type="nucleotide sequence ID" value="NZ_CP096983.1"/>
</dbReference>
<dbReference type="SUPFAM" id="SSF102114">
    <property type="entry name" value="Radical SAM enzymes"/>
    <property type="match status" value="1"/>
</dbReference>
<dbReference type="GO" id="GO:0051536">
    <property type="term" value="F:iron-sulfur cluster binding"/>
    <property type="evidence" value="ECO:0007669"/>
    <property type="project" value="UniProtKB-KW"/>
</dbReference>
<dbReference type="CDD" id="cd01335">
    <property type="entry name" value="Radical_SAM"/>
    <property type="match status" value="1"/>
</dbReference>
<keyword evidence="2" id="KW-0479">Metal-binding</keyword>
<dbReference type="Proteomes" id="UP000190951">
    <property type="component" value="Chromosome"/>
</dbReference>
<sequence>MGHYRKKAITFFVSNTCNLACKYCYIPKREIIKGSIDIEFARAGLKEFFETTGIYAIRFFSSGEATVQFDKMKEILQEARKLANGNKVQVELQTNGFFNDEVADWVDENVDILWISFDGPPEINDCQRPTVGNKPSSEVVLKNIKRFVSNPKMQFGVRATILPENFDKQVELIEYFRELKIKWVCGAPTYSSPVNEKVHIPTLLNFAKGFVPAFYRAQELGMFYQTHLMYNFDEEVTCNCRSCTTPITPELTTDGYVSCCDWGSFGPEHLPGTLQQCVYGKWDKENKKIIYFEDKIKRIQDRNVDVLGEGDCKGCEYLKNCAGGCIGKVMSVSGDLHKKDPNWCQAVHYLGQHIKRNTGLYPVRHS</sequence>
<evidence type="ECO:0000256" key="4">
    <source>
        <dbReference type="ARBA" id="ARBA00023014"/>
    </source>
</evidence>
<dbReference type="AlphaFoldDB" id="A0A1S8KZG4"/>
<evidence type="ECO:0000313" key="6">
    <source>
        <dbReference type="Proteomes" id="UP000190951"/>
    </source>
</evidence>
<dbReference type="GO" id="GO:0046872">
    <property type="term" value="F:metal ion binding"/>
    <property type="evidence" value="ECO:0007669"/>
    <property type="project" value="UniProtKB-KW"/>
</dbReference>